<protein>
    <submittedName>
        <fullName evidence="2">Alpha/beta-hydrolase</fullName>
    </submittedName>
</protein>
<accession>A0A6A6TWZ4</accession>
<dbReference type="InterPro" id="IPR001375">
    <property type="entry name" value="Peptidase_S9_cat"/>
</dbReference>
<evidence type="ECO:0000313" key="3">
    <source>
        <dbReference type="Proteomes" id="UP000799302"/>
    </source>
</evidence>
<dbReference type="OrthoDB" id="249703at2759"/>
<evidence type="ECO:0000313" key="2">
    <source>
        <dbReference type="EMBL" id="KAF2663483.1"/>
    </source>
</evidence>
<evidence type="ECO:0000259" key="1">
    <source>
        <dbReference type="Pfam" id="PF00326"/>
    </source>
</evidence>
<feature type="domain" description="Peptidase S9 prolyl oligopeptidase catalytic" evidence="1">
    <location>
        <begin position="214"/>
        <end position="266"/>
    </location>
</feature>
<dbReference type="AlphaFoldDB" id="A0A6A6TWZ4"/>
<dbReference type="PANTHER" id="PTHR22946">
    <property type="entry name" value="DIENELACTONE HYDROLASE DOMAIN-CONTAINING PROTEIN-RELATED"/>
    <property type="match status" value="1"/>
</dbReference>
<dbReference type="Gene3D" id="1.20.1440.110">
    <property type="entry name" value="acylaminoacyl peptidase"/>
    <property type="match status" value="1"/>
</dbReference>
<dbReference type="InterPro" id="IPR029058">
    <property type="entry name" value="AB_hydrolase_fold"/>
</dbReference>
<proteinExistence type="predicted"/>
<gene>
    <name evidence="2" type="ORF">BT63DRAFT_430328</name>
</gene>
<dbReference type="Proteomes" id="UP000799302">
    <property type="component" value="Unassembled WGS sequence"/>
</dbReference>
<dbReference type="InterPro" id="IPR050261">
    <property type="entry name" value="FrsA_esterase"/>
</dbReference>
<organism evidence="2 3">
    <name type="scientific">Microthyrium microscopicum</name>
    <dbReference type="NCBI Taxonomy" id="703497"/>
    <lineage>
        <taxon>Eukaryota</taxon>
        <taxon>Fungi</taxon>
        <taxon>Dikarya</taxon>
        <taxon>Ascomycota</taxon>
        <taxon>Pezizomycotina</taxon>
        <taxon>Dothideomycetes</taxon>
        <taxon>Dothideomycetes incertae sedis</taxon>
        <taxon>Microthyriales</taxon>
        <taxon>Microthyriaceae</taxon>
        <taxon>Microthyrium</taxon>
    </lineage>
</organism>
<dbReference type="GO" id="GO:0008236">
    <property type="term" value="F:serine-type peptidase activity"/>
    <property type="evidence" value="ECO:0007669"/>
    <property type="project" value="InterPro"/>
</dbReference>
<name>A0A6A6TWZ4_9PEZI</name>
<dbReference type="Pfam" id="PF00326">
    <property type="entry name" value="Peptidase_S9"/>
    <property type="match status" value="1"/>
</dbReference>
<dbReference type="EMBL" id="MU004245">
    <property type="protein sequence ID" value="KAF2663483.1"/>
    <property type="molecule type" value="Genomic_DNA"/>
</dbReference>
<dbReference type="SUPFAM" id="SSF53474">
    <property type="entry name" value="alpha/beta-Hydrolases"/>
    <property type="match status" value="1"/>
</dbReference>
<reference evidence="2" key="1">
    <citation type="journal article" date="2020" name="Stud. Mycol.">
        <title>101 Dothideomycetes genomes: a test case for predicting lifestyles and emergence of pathogens.</title>
        <authorList>
            <person name="Haridas S."/>
            <person name="Albert R."/>
            <person name="Binder M."/>
            <person name="Bloem J."/>
            <person name="Labutti K."/>
            <person name="Salamov A."/>
            <person name="Andreopoulos B."/>
            <person name="Baker S."/>
            <person name="Barry K."/>
            <person name="Bills G."/>
            <person name="Bluhm B."/>
            <person name="Cannon C."/>
            <person name="Castanera R."/>
            <person name="Culley D."/>
            <person name="Daum C."/>
            <person name="Ezra D."/>
            <person name="Gonzalez J."/>
            <person name="Henrissat B."/>
            <person name="Kuo A."/>
            <person name="Liang C."/>
            <person name="Lipzen A."/>
            <person name="Lutzoni F."/>
            <person name="Magnuson J."/>
            <person name="Mondo S."/>
            <person name="Nolan M."/>
            <person name="Ohm R."/>
            <person name="Pangilinan J."/>
            <person name="Park H.-J."/>
            <person name="Ramirez L."/>
            <person name="Alfaro M."/>
            <person name="Sun H."/>
            <person name="Tritt A."/>
            <person name="Yoshinaga Y."/>
            <person name="Zwiers L.-H."/>
            <person name="Turgeon B."/>
            <person name="Goodwin S."/>
            <person name="Spatafora J."/>
            <person name="Crous P."/>
            <person name="Grigoriev I."/>
        </authorList>
    </citation>
    <scope>NUCLEOTIDE SEQUENCE</scope>
    <source>
        <strain evidence="2">CBS 115976</strain>
    </source>
</reference>
<dbReference type="PANTHER" id="PTHR22946:SF12">
    <property type="entry name" value="CONIDIAL PIGMENT BIOSYNTHESIS PROTEIN AYG1 (AFU_ORTHOLOGUE AFUA_2G17550)"/>
    <property type="match status" value="1"/>
</dbReference>
<keyword evidence="2" id="KW-0378">Hydrolase</keyword>
<keyword evidence="3" id="KW-1185">Reference proteome</keyword>
<dbReference type="GO" id="GO:0006508">
    <property type="term" value="P:proteolysis"/>
    <property type="evidence" value="ECO:0007669"/>
    <property type="project" value="InterPro"/>
</dbReference>
<sequence length="420" mass="46246">MYQLSSDSEFSFQLEILLSKASGGALATGELLRAAAVIKPGDFESWYNEFKLLGDKLHALAVSVDSKRFPVSAREQYFHASTHYRTATFFLHGNASDPRLGQFLDLQLADFDNAVKLLPQPGQPIELKTSYNFTVPAYFYPAPQHGNGHPERLPTVILGTGYDGTQQDLYHELGHDVHARGWNFITYEGPGQYTVRQKQGVGFIPEWWEVITPVVDYLATRNDVDMDKVALGGISYGGVLAPIAATREHRLAAVLAIDGLVDPQKLIVEAYNASIPEAIQLFEEGNRTGFNAYLKEVYNQPGASNSFRWLLDEGIWAFNTPDAYGWLQKMGTIYLNETMAQQISCPVFVGSGQDDAIGGGGQPEMLANMLGKKAFYYLFDTDIGAGEHTQAGAESVLAMVALDWLADVFEGKTGNNTARH</sequence>
<dbReference type="Gene3D" id="3.40.50.1820">
    <property type="entry name" value="alpha/beta hydrolase"/>
    <property type="match status" value="1"/>
</dbReference>